<reference evidence="2" key="1">
    <citation type="submission" date="2014-09" db="EMBL/GenBank/DDBJ databases">
        <title>Genome sequence of the luminous mushroom Mycena chlorophos for searching fungal bioluminescence genes.</title>
        <authorList>
            <person name="Tanaka Y."/>
            <person name="Kasuga D."/>
            <person name="Oba Y."/>
            <person name="Hase S."/>
            <person name="Sato K."/>
            <person name="Oba Y."/>
            <person name="Sakakibara Y."/>
        </authorList>
    </citation>
    <scope>NUCLEOTIDE SEQUENCE</scope>
</reference>
<keyword evidence="3" id="KW-1185">Reference proteome</keyword>
<proteinExistence type="predicted"/>
<keyword evidence="1" id="KW-1133">Transmembrane helix</keyword>
<evidence type="ECO:0000256" key="1">
    <source>
        <dbReference type="SAM" id="Phobius"/>
    </source>
</evidence>
<dbReference type="Proteomes" id="UP000815677">
    <property type="component" value="Unassembled WGS sequence"/>
</dbReference>
<gene>
    <name evidence="2" type="ORF">MCHLO_16060</name>
</gene>
<keyword evidence="1" id="KW-0472">Membrane</keyword>
<dbReference type="EMBL" id="DF849907">
    <property type="protein sequence ID" value="GAT59820.1"/>
    <property type="molecule type" value="Genomic_DNA"/>
</dbReference>
<accession>A0ABQ0M8Z0</accession>
<keyword evidence="1" id="KW-0812">Transmembrane</keyword>
<evidence type="ECO:0000313" key="2">
    <source>
        <dbReference type="EMBL" id="GAT59820.1"/>
    </source>
</evidence>
<sequence>MKDRGAGIFACHKHAGIIQYVLFAILLVCAGVIFVRPLGPRAYLDEIERIIRAIKDALDKAREEHILNDRKFALEIQLQLTQAQERMSFLRLKLLRHYGPTRSTREYFQIFGELSSEVRAFRRDVQRTQLLLLTQIEEGKRGRHVEEANELRALSQASNSSVGQPTMF</sequence>
<protein>
    <submittedName>
        <fullName evidence="2">Uncharacterized protein</fullName>
    </submittedName>
</protein>
<name>A0ABQ0M8Z0_MYCCL</name>
<feature type="transmembrane region" description="Helical" evidence="1">
    <location>
        <begin position="17"/>
        <end position="35"/>
    </location>
</feature>
<evidence type="ECO:0000313" key="3">
    <source>
        <dbReference type="Proteomes" id="UP000815677"/>
    </source>
</evidence>
<organism evidence="2 3">
    <name type="scientific">Mycena chlorophos</name>
    <name type="common">Agaric fungus</name>
    <name type="synonym">Agaricus chlorophos</name>
    <dbReference type="NCBI Taxonomy" id="658473"/>
    <lineage>
        <taxon>Eukaryota</taxon>
        <taxon>Fungi</taxon>
        <taxon>Dikarya</taxon>
        <taxon>Basidiomycota</taxon>
        <taxon>Agaricomycotina</taxon>
        <taxon>Agaricomycetes</taxon>
        <taxon>Agaricomycetidae</taxon>
        <taxon>Agaricales</taxon>
        <taxon>Marasmiineae</taxon>
        <taxon>Mycenaceae</taxon>
        <taxon>Mycena</taxon>
    </lineage>
</organism>